<dbReference type="EMBL" id="JACOPR010000023">
    <property type="protein sequence ID" value="MBC5732087.1"/>
    <property type="molecule type" value="Genomic_DNA"/>
</dbReference>
<dbReference type="PANTHER" id="PTHR46558">
    <property type="entry name" value="TRACRIPTIONAL REGULATORY PROTEIN-RELATED-RELATED"/>
    <property type="match status" value="1"/>
</dbReference>
<dbReference type="InterPro" id="IPR001387">
    <property type="entry name" value="Cro/C1-type_HTH"/>
</dbReference>
<organism evidence="3 4">
    <name type="scientific">Pseudoflavonifractor hominis</name>
    <dbReference type="NCBI Taxonomy" id="2763059"/>
    <lineage>
        <taxon>Bacteria</taxon>
        <taxon>Bacillati</taxon>
        <taxon>Bacillota</taxon>
        <taxon>Clostridia</taxon>
        <taxon>Eubacteriales</taxon>
        <taxon>Oscillospiraceae</taxon>
        <taxon>Pseudoflavonifractor</taxon>
    </lineage>
</organism>
<dbReference type="Proteomes" id="UP000660021">
    <property type="component" value="Unassembled WGS sequence"/>
</dbReference>
<dbReference type="Gene3D" id="1.10.260.40">
    <property type="entry name" value="lambda repressor-like DNA-binding domains"/>
    <property type="match status" value="1"/>
</dbReference>
<dbReference type="RefSeq" id="WP_186964415.1">
    <property type="nucleotide sequence ID" value="NZ_JACOPR010000023.1"/>
</dbReference>
<name>A0ABR7HX41_9FIRM</name>
<reference evidence="3 4" key="1">
    <citation type="submission" date="2020-08" db="EMBL/GenBank/DDBJ databases">
        <title>Genome public.</title>
        <authorList>
            <person name="Liu C."/>
            <person name="Sun Q."/>
        </authorList>
    </citation>
    <scope>NUCLEOTIDE SEQUENCE [LARGE SCALE GENOMIC DNA]</scope>
    <source>
        <strain evidence="3 4">New-38</strain>
    </source>
</reference>
<dbReference type="CDD" id="cd00093">
    <property type="entry name" value="HTH_XRE"/>
    <property type="match status" value="1"/>
</dbReference>
<proteinExistence type="predicted"/>
<dbReference type="Pfam" id="PF01381">
    <property type="entry name" value="HTH_3"/>
    <property type="match status" value="1"/>
</dbReference>
<dbReference type="PROSITE" id="PS50943">
    <property type="entry name" value="HTH_CROC1"/>
    <property type="match status" value="1"/>
</dbReference>
<evidence type="ECO:0000256" key="1">
    <source>
        <dbReference type="ARBA" id="ARBA00023125"/>
    </source>
</evidence>
<protein>
    <submittedName>
        <fullName evidence="3">Helix-turn-helix transcriptional regulator</fullName>
    </submittedName>
</protein>
<dbReference type="InterPro" id="IPR010982">
    <property type="entry name" value="Lambda_DNA-bd_dom_sf"/>
</dbReference>
<feature type="domain" description="HTH cro/C1-type" evidence="2">
    <location>
        <begin position="8"/>
        <end position="62"/>
    </location>
</feature>
<evidence type="ECO:0000313" key="4">
    <source>
        <dbReference type="Proteomes" id="UP000660021"/>
    </source>
</evidence>
<gene>
    <name evidence="3" type="ORF">H8S34_14895</name>
</gene>
<sequence>MIDIGTRIKDLRNARRMTQAEFAERINVTKSTVSAYENGTRFPSYDVLIRIARLFKVSTDNLLGYSEKSVVDVTGLTRKQINVIQDVVITYKRHNLLYRQMMDEDSVADRLAAMGLIDEDDADWMK</sequence>
<dbReference type="SMART" id="SM00530">
    <property type="entry name" value="HTH_XRE"/>
    <property type="match status" value="1"/>
</dbReference>
<accession>A0ABR7HX41</accession>
<evidence type="ECO:0000313" key="3">
    <source>
        <dbReference type="EMBL" id="MBC5732087.1"/>
    </source>
</evidence>
<evidence type="ECO:0000259" key="2">
    <source>
        <dbReference type="PROSITE" id="PS50943"/>
    </source>
</evidence>
<comment type="caution">
    <text evidence="3">The sequence shown here is derived from an EMBL/GenBank/DDBJ whole genome shotgun (WGS) entry which is preliminary data.</text>
</comment>
<keyword evidence="1" id="KW-0238">DNA-binding</keyword>
<keyword evidence="4" id="KW-1185">Reference proteome</keyword>
<dbReference type="SUPFAM" id="SSF47413">
    <property type="entry name" value="lambda repressor-like DNA-binding domains"/>
    <property type="match status" value="1"/>
</dbReference>
<dbReference type="PANTHER" id="PTHR46558:SF11">
    <property type="entry name" value="HTH-TYPE TRANSCRIPTIONAL REGULATOR XRE"/>
    <property type="match status" value="1"/>
</dbReference>